<evidence type="ECO:0000256" key="1">
    <source>
        <dbReference type="SAM" id="MobiDB-lite"/>
    </source>
</evidence>
<feature type="region of interest" description="Disordered" evidence="1">
    <location>
        <begin position="37"/>
        <end position="58"/>
    </location>
</feature>
<keyword evidence="2" id="KW-0472">Membrane</keyword>
<feature type="transmembrane region" description="Helical" evidence="2">
    <location>
        <begin position="12"/>
        <end position="32"/>
    </location>
</feature>
<organism evidence="3">
    <name type="scientific">marine metagenome</name>
    <dbReference type="NCBI Taxonomy" id="408172"/>
    <lineage>
        <taxon>unclassified sequences</taxon>
        <taxon>metagenomes</taxon>
        <taxon>ecological metagenomes</taxon>
    </lineage>
</organism>
<name>A0A382L4K7_9ZZZZ</name>
<gene>
    <name evidence="3" type="ORF">METZ01_LOCUS283599</name>
</gene>
<dbReference type="AlphaFoldDB" id="A0A382L4K7"/>
<keyword evidence="2" id="KW-1133">Transmembrane helix</keyword>
<proteinExistence type="predicted"/>
<evidence type="ECO:0000313" key="3">
    <source>
        <dbReference type="EMBL" id="SVC30745.1"/>
    </source>
</evidence>
<reference evidence="3" key="1">
    <citation type="submission" date="2018-05" db="EMBL/GenBank/DDBJ databases">
        <authorList>
            <person name="Lanie J.A."/>
            <person name="Ng W.-L."/>
            <person name="Kazmierczak K.M."/>
            <person name="Andrzejewski T.M."/>
            <person name="Davidsen T.M."/>
            <person name="Wayne K.J."/>
            <person name="Tettelin H."/>
            <person name="Glass J.I."/>
            <person name="Rusch D."/>
            <person name="Podicherti R."/>
            <person name="Tsui H.-C.T."/>
            <person name="Winkler M.E."/>
        </authorList>
    </citation>
    <scope>NUCLEOTIDE SEQUENCE</scope>
</reference>
<protein>
    <submittedName>
        <fullName evidence="3">Uncharacterized protein</fullName>
    </submittedName>
</protein>
<evidence type="ECO:0000256" key="2">
    <source>
        <dbReference type="SAM" id="Phobius"/>
    </source>
</evidence>
<feature type="compositionally biased region" description="Polar residues" evidence="1">
    <location>
        <begin position="46"/>
        <end position="58"/>
    </location>
</feature>
<feature type="non-terminal residue" evidence="3">
    <location>
        <position position="58"/>
    </location>
</feature>
<sequence length="58" mass="6632">MGKSIFYERMRIALGFHKGLFIVLMLITPIMAQFQGGENTGREPQYNVSSERFFNGSD</sequence>
<keyword evidence="2" id="KW-0812">Transmembrane</keyword>
<dbReference type="EMBL" id="UINC01084263">
    <property type="protein sequence ID" value="SVC30745.1"/>
    <property type="molecule type" value="Genomic_DNA"/>
</dbReference>
<accession>A0A382L4K7</accession>